<dbReference type="Proteomes" id="UP000007322">
    <property type="component" value="Chromosome 5"/>
</dbReference>
<sequence>MSGKNLVLSAATKTTNWKRPDLAVHAMKAPLEEAVAANESILPRNTAEVILRTAVCVDSSGNFIRTVHLPTGK</sequence>
<dbReference type="InParanoid" id="G2QJG0"/>
<protein>
    <submittedName>
        <fullName evidence="1">Uncharacterized protein</fullName>
    </submittedName>
</protein>
<proteinExistence type="predicted"/>
<dbReference type="VEuPathDB" id="FungiDB:MYCTH_2119852"/>
<organism evidence="1 2">
    <name type="scientific">Thermothelomyces thermophilus (strain ATCC 42464 / BCRC 31852 / DSM 1799)</name>
    <name type="common">Sporotrichum thermophile</name>
    <dbReference type="NCBI Taxonomy" id="573729"/>
    <lineage>
        <taxon>Eukaryota</taxon>
        <taxon>Fungi</taxon>
        <taxon>Dikarya</taxon>
        <taxon>Ascomycota</taxon>
        <taxon>Pezizomycotina</taxon>
        <taxon>Sordariomycetes</taxon>
        <taxon>Sordariomycetidae</taxon>
        <taxon>Sordariales</taxon>
        <taxon>Chaetomiaceae</taxon>
        <taxon>Thermothelomyces</taxon>
    </lineage>
</organism>
<dbReference type="RefSeq" id="XP_003664962.1">
    <property type="nucleotide sequence ID" value="XM_003664914.1"/>
</dbReference>
<dbReference type="GeneID" id="11506912"/>
<dbReference type="AlphaFoldDB" id="G2QJG0"/>
<dbReference type="HOGENOM" id="CLU_152044_0_0_1"/>
<dbReference type="OrthoDB" id="3827601at2759"/>
<accession>G2QJG0</accession>
<gene>
    <name evidence="1" type="ORF">MYCTH_2119852</name>
</gene>
<dbReference type="EMBL" id="CP003006">
    <property type="protein sequence ID" value="AEO59717.1"/>
    <property type="molecule type" value="Genomic_DNA"/>
</dbReference>
<reference evidence="1 2" key="1">
    <citation type="journal article" date="2011" name="Nat. Biotechnol.">
        <title>Comparative genomic analysis of the thermophilic biomass-degrading fungi Myceliophthora thermophila and Thielavia terrestris.</title>
        <authorList>
            <person name="Berka R.M."/>
            <person name="Grigoriev I.V."/>
            <person name="Otillar R."/>
            <person name="Salamov A."/>
            <person name="Grimwood J."/>
            <person name="Reid I."/>
            <person name="Ishmael N."/>
            <person name="John T."/>
            <person name="Darmond C."/>
            <person name="Moisan M.-C."/>
            <person name="Henrissat B."/>
            <person name="Coutinho P.M."/>
            <person name="Lombard V."/>
            <person name="Natvig D.O."/>
            <person name="Lindquist E."/>
            <person name="Schmutz J."/>
            <person name="Lucas S."/>
            <person name="Harris P."/>
            <person name="Powlowski J."/>
            <person name="Bellemare A."/>
            <person name="Taylor D."/>
            <person name="Butler G."/>
            <person name="de Vries R.P."/>
            <person name="Allijn I.E."/>
            <person name="van den Brink J."/>
            <person name="Ushinsky S."/>
            <person name="Storms R."/>
            <person name="Powell A.J."/>
            <person name="Paulsen I.T."/>
            <person name="Elbourne L.D.H."/>
            <person name="Baker S.E."/>
            <person name="Magnuson J."/>
            <person name="LaBoissiere S."/>
            <person name="Clutterbuck A.J."/>
            <person name="Martinez D."/>
            <person name="Wogulis M."/>
            <person name="de Leon A.L."/>
            <person name="Rey M.W."/>
            <person name="Tsang A."/>
        </authorList>
    </citation>
    <scope>NUCLEOTIDE SEQUENCE [LARGE SCALE GENOMIC DNA]</scope>
    <source>
        <strain evidence="2">ATCC 42464 / BCRC 31852 / DSM 1799</strain>
    </source>
</reference>
<evidence type="ECO:0000313" key="2">
    <source>
        <dbReference type="Proteomes" id="UP000007322"/>
    </source>
</evidence>
<evidence type="ECO:0000313" key="1">
    <source>
        <dbReference type="EMBL" id="AEO59717.1"/>
    </source>
</evidence>
<keyword evidence="2" id="KW-1185">Reference proteome</keyword>
<name>G2QJG0_THET4</name>
<dbReference type="KEGG" id="mtm:MYCTH_2119852"/>